<dbReference type="InterPro" id="IPR023088">
    <property type="entry name" value="PDEase"/>
</dbReference>
<comment type="similarity">
    <text evidence="1 7">Belongs to the cyclic nucleotide phosphodiesterase family.</text>
</comment>
<dbReference type="PROSITE" id="PS51845">
    <property type="entry name" value="PDEASE_I_2"/>
    <property type="match status" value="1"/>
</dbReference>
<feature type="binding site" evidence="6">
    <location>
        <position position="341"/>
    </location>
    <ligand>
        <name>Zn(2+)</name>
        <dbReference type="ChEBI" id="CHEBI:29105"/>
        <label>2</label>
    </ligand>
</feature>
<dbReference type="OrthoDB" id="74705at2759"/>
<dbReference type="FunFam" id="1.10.1300.10:FF:000003">
    <property type="entry name" value="Phosphodiesterase"/>
    <property type="match status" value="1"/>
</dbReference>
<feature type="binding site" evidence="6">
    <location>
        <position position="451"/>
    </location>
    <ligand>
        <name>Zn(2+)</name>
        <dbReference type="ChEBI" id="CHEBI:29105"/>
        <label>1</label>
    </ligand>
</feature>
<feature type="active site" description="Proton donor" evidence="5">
    <location>
        <position position="300"/>
    </location>
</feature>
<feature type="binding site" evidence="6">
    <location>
        <position position="340"/>
    </location>
    <ligand>
        <name>Zn(2+)</name>
        <dbReference type="ChEBI" id="CHEBI:29105"/>
        <label>1</label>
    </ligand>
</feature>
<keyword evidence="11" id="KW-1185">Reference proteome</keyword>
<dbReference type="InterPro" id="IPR003607">
    <property type="entry name" value="HD/PDEase_dom"/>
</dbReference>
<dbReference type="GO" id="GO:0007165">
    <property type="term" value="P:signal transduction"/>
    <property type="evidence" value="ECO:0007669"/>
    <property type="project" value="InterPro"/>
</dbReference>
<dbReference type="InterPro" id="IPR023174">
    <property type="entry name" value="PDEase_CS"/>
</dbReference>
<evidence type="ECO:0000256" key="7">
    <source>
        <dbReference type="RuleBase" id="RU363067"/>
    </source>
</evidence>
<evidence type="ECO:0000313" key="10">
    <source>
        <dbReference type="EMBL" id="CAD1470353.1"/>
    </source>
</evidence>
<feature type="binding site" evidence="6">
    <location>
        <position position="304"/>
    </location>
    <ligand>
        <name>Zn(2+)</name>
        <dbReference type="ChEBI" id="CHEBI:29105"/>
        <label>1</label>
    </ligand>
</feature>
<dbReference type="SMART" id="SM00471">
    <property type="entry name" value="HDc"/>
    <property type="match status" value="1"/>
</dbReference>
<protein>
    <recommendedName>
        <fullName evidence="7">Phosphodiesterase</fullName>
        <ecNumber evidence="7">3.1.4.-</ecNumber>
    </recommendedName>
</protein>
<evidence type="ECO:0000256" key="3">
    <source>
        <dbReference type="ARBA" id="ARBA00022723"/>
    </source>
</evidence>
<dbReference type="GO" id="GO:0004114">
    <property type="term" value="F:3',5'-cyclic-nucleotide phosphodiesterase activity"/>
    <property type="evidence" value="ECO:0007669"/>
    <property type="project" value="InterPro"/>
</dbReference>
<keyword evidence="4 7" id="KW-0378">Hydrolase</keyword>
<dbReference type="EMBL" id="CAJDYZ010003683">
    <property type="protein sequence ID" value="CAD1470353.1"/>
    <property type="molecule type" value="Genomic_DNA"/>
</dbReference>
<name>A0A6V7GXZ3_9HYME</name>
<dbReference type="InterPro" id="IPR002073">
    <property type="entry name" value="PDEase_catalytic_dom"/>
</dbReference>
<keyword evidence="2" id="KW-0140">cGMP</keyword>
<feature type="non-terminal residue" evidence="10">
    <location>
        <position position="1"/>
    </location>
</feature>
<dbReference type="GO" id="GO:0046872">
    <property type="term" value="F:metal ion binding"/>
    <property type="evidence" value="ECO:0007669"/>
    <property type="project" value="UniProtKB-KW"/>
</dbReference>
<dbReference type="InterPro" id="IPR029016">
    <property type="entry name" value="GAF-like_dom_sf"/>
</dbReference>
<proteinExistence type="inferred from homology"/>
<comment type="caution">
    <text evidence="10">The sequence shown here is derived from an EMBL/GenBank/DDBJ whole genome shotgun (WGS) entry which is preliminary data.</text>
</comment>
<dbReference type="Proteomes" id="UP000752696">
    <property type="component" value="Unassembled WGS sequence"/>
</dbReference>
<evidence type="ECO:0000256" key="2">
    <source>
        <dbReference type="ARBA" id="ARBA00022535"/>
    </source>
</evidence>
<evidence type="ECO:0000256" key="6">
    <source>
        <dbReference type="PIRSR" id="PIRSR623088-3"/>
    </source>
</evidence>
<dbReference type="PANTHER" id="PTHR11347">
    <property type="entry name" value="CYCLIC NUCLEOTIDE PHOSPHODIESTERASE"/>
    <property type="match status" value="1"/>
</dbReference>
<accession>A0A6V7GXZ3</accession>
<dbReference type="SMART" id="SM00065">
    <property type="entry name" value="GAF"/>
    <property type="match status" value="1"/>
</dbReference>
<dbReference type="Pfam" id="PF01590">
    <property type="entry name" value="GAF"/>
    <property type="match status" value="2"/>
</dbReference>
<comment type="cofactor">
    <cofactor evidence="7">
        <name>a divalent metal cation</name>
        <dbReference type="ChEBI" id="CHEBI:60240"/>
    </cofactor>
    <text evidence="7">Binds 2 divalent metal cations per subunit. Site 1 may preferentially bind zinc ions, while site 2 has a preference for magnesium and/or manganese ions.</text>
</comment>
<gene>
    <name evidence="10" type="ORF">MHI_LOCUS184940</name>
</gene>
<dbReference type="Gene3D" id="3.30.450.40">
    <property type="match status" value="3"/>
</dbReference>
<organism evidence="10 11">
    <name type="scientific">Heterotrigona itama</name>
    <dbReference type="NCBI Taxonomy" id="395501"/>
    <lineage>
        <taxon>Eukaryota</taxon>
        <taxon>Metazoa</taxon>
        <taxon>Ecdysozoa</taxon>
        <taxon>Arthropoda</taxon>
        <taxon>Hexapoda</taxon>
        <taxon>Insecta</taxon>
        <taxon>Pterygota</taxon>
        <taxon>Neoptera</taxon>
        <taxon>Endopterygota</taxon>
        <taxon>Hymenoptera</taxon>
        <taxon>Apocrita</taxon>
        <taxon>Aculeata</taxon>
        <taxon>Apoidea</taxon>
        <taxon>Anthophila</taxon>
        <taxon>Apidae</taxon>
        <taxon>Heterotrigona</taxon>
    </lineage>
</organism>
<evidence type="ECO:0000256" key="8">
    <source>
        <dbReference type="SAM" id="MobiDB-lite"/>
    </source>
</evidence>
<dbReference type="Pfam" id="PF00233">
    <property type="entry name" value="PDEase_I"/>
    <property type="match status" value="1"/>
</dbReference>
<feature type="region of interest" description="Disordered" evidence="8">
    <location>
        <begin position="503"/>
        <end position="524"/>
    </location>
</feature>
<evidence type="ECO:0000256" key="5">
    <source>
        <dbReference type="PIRSR" id="PIRSR623088-1"/>
    </source>
</evidence>
<evidence type="ECO:0000259" key="9">
    <source>
        <dbReference type="PROSITE" id="PS51845"/>
    </source>
</evidence>
<evidence type="ECO:0000256" key="1">
    <source>
        <dbReference type="ARBA" id="ARBA00007648"/>
    </source>
</evidence>
<dbReference type="CDD" id="cd00077">
    <property type="entry name" value="HDc"/>
    <property type="match status" value="1"/>
</dbReference>
<dbReference type="SUPFAM" id="SSF109604">
    <property type="entry name" value="HD-domain/PDEase-like"/>
    <property type="match status" value="1"/>
</dbReference>
<feature type="binding site" evidence="6">
    <location>
        <position position="341"/>
    </location>
    <ligand>
        <name>Zn(2+)</name>
        <dbReference type="ChEBI" id="CHEBI:29105"/>
        <label>1</label>
    </ligand>
</feature>
<dbReference type="SUPFAM" id="SSF55781">
    <property type="entry name" value="GAF domain-like"/>
    <property type="match status" value="2"/>
</dbReference>
<keyword evidence="3 6" id="KW-0479">Metal-binding</keyword>
<evidence type="ECO:0000313" key="11">
    <source>
        <dbReference type="Proteomes" id="UP000752696"/>
    </source>
</evidence>
<reference evidence="10" key="1">
    <citation type="submission" date="2020-07" db="EMBL/GenBank/DDBJ databases">
        <authorList>
            <person name="Nazaruddin N."/>
        </authorList>
    </citation>
    <scope>NUCLEOTIDE SEQUENCE</scope>
</reference>
<dbReference type="PRINTS" id="PR00387">
    <property type="entry name" value="PDIESTERASE1"/>
</dbReference>
<feature type="non-terminal residue" evidence="10">
    <location>
        <position position="524"/>
    </location>
</feature>
<dbReference type="InterPro" id="IPR036971">
    <property type="entry name" value="PDEase_catalytic_dom_sf"/>
</dbReference>
<dbReference type="Gene3D" id="1.10.1300.10">
    <property type="entry name" value="3'5'-cyclic nucleotide phosphodiesterase, catalytic domain"/>
    <property type="match status" value="1"/>
</dbReference>
<evidence type="ECO:0000256" key="4">
    <source>
        <dbReference type="ARBA" id="ARBA00022801"/>
    </source>
</evidence>
<dbReference type="EC" id="3.1.4.-" evidence="7"/>
<feature type="domain" description="PDEase" evidence="9">
    <location>
        <begin position="212"/>
        <end position="524"/>
    </location>
</feature>
<dbReference type="AlphaFoldDB" id="A0A6V7GXZ3"/>
<sequence>DTRFNREIDALTGYRTRALLCMPIKDCNGDVIGVAQVINKLGGESQFTTQDEKVFAGYLQFCGIGLRNAQLYEKSQLEVKRNQVLLDLARMIFEEQSTIEHMVLRILTHTQSLIQCQRVQTVNIPNAYDDPRFDPSVDDGTGFRHRTILCMPIKNSSGQIIGVIQLINKFDDLVFTKNDENFVEAFAIFCGMGIHNTHMYEKAVIAMAKQSVTLEVLSYHASASLEDAQRLRGLRVPSAAYFQLHDFKFDDIHMEDDQTLTACLRMFLDLDFVERFHIDYDVLCRWLLSVKKNYRNVTYHNWRHAFNVAQMMFAILTATQWWKIFGEIECLALIIACLCHDLDHRGTNNSFQIKASSPLAQLYSTSTMEHHHFDQCLMILSSQGNQILSNLSPEEYSRVVKVLEEAILSTDLAVYFRRRGAFLGLAQNGGYNWAYSDHRELLRGMLMTVCDLAAITKPWEVEKRVAELVSSEFFEQGDIERRTLNITPIWLKIAESRCKTDNCTNHDRTVSMPNTEETREQTDQ</sequence>
<dbReference type="PROSITE" id="PS00126">
    <property type="entry name" value="PDEASE_I_1"/>
    <property type="match status" value="1"/>
</dbReference>
<dbReference type="InterPro" id="IPR003018">
    <property type="entry name" value="GAF"/>
</dbReference>